<feature type="non-terminal residue" evidence="3">
    <location>
        <position position="508"/>
    </location>
</feature>
<evidence type="ECO:0000313" key="4">
    <source>
        <dbReference type="Proteomes" id="UP001219525"/>
    </source>
</evidence>
<dbReference type="EMBL" id="JARJCW010000067">
    <property type="protein sequence ID" value="KAJ7199630.1"/>
    <property type="molecule type" value="Genomic_DNA"/>
</dbReference>
<reference evidence="3" key="1">
    <citation type="submission" date="2023-03" db="EMBL/GenBank/DDBJ databases">
        <title>Massive genome expansion in bonnet fungi (Mycena s.s.) driven by repeated elements and novel gene families across ecological guilds.</title>
        <authorList>
            <consortium name="Lawrence Berkeley National Laboratory"/>
            <person name="Harder C.B."/>
            <person name="Miyauchi S."/>
            <person name="Viragh M."/>
            <person name="Kuo A."/>
            <person name="Thoen E."/>
            <person name="Andreopoulos B."/>
            <person name="Lu D."/>
            <person name="Skrede I."/>
            <person name="Drula E."/>
            <person name="Henrissat B."/>
            <person name="Morin E."/>
            <person name="Kohler A."/>
            <person name="Barry K."/>
            <person name="LaButti K."/>
            <person name="Morin E."/>
            <person name="Salamov A."/>
            <person name="Lipzen A."/>
            <person name="Mereny Z."/>
            <person name="Hegedus B."/>
            <person name="Baldrian P."/>
            <person name="Stursova M."/>
            <person name="Weitz H."/>
            <person name="Taylor A."/>
            <person name="Grigoriev I.V."/>
            <person name="Nagy L.G."/>
            <person name="Martin F."/>
            <person name="Kauserud H."/>
        </authorList>
    </citation>
    <scope>NUCLEOTIDE SEQUENCE</scope>
    <source>
        <strain evidence="3">9144</strain>
    </source>
</reference>
<feature type="non-terminal residue" evidence="3">
    <location>
        <position position="1"/>
    </location>
</feature>
<dbReference type="AlphaFoldDB" id="A0AAD6V804"/>
<comment type="caution">
    <text evidence="3">The sequence shown here is derived from an EMBL/GenBank/DDBJ whole genome shotgun (WGS) entry which is preliminary data.</text>
</comment>
<dbReference type="PANTHER" id="PTHR10039">
    <property type="entry name" value="AMELOGENIN"/>
    <property type="match status" value="1"/>
</dbReference>
<evidence type="ECO:0000259" key="2">
    <source>
        <dbReference type="Pfam" id="PF24883"/>
    </source>
</evidence>
<evidence type="ECO:0000256" key="1">
    <source>
        <dbReference type="ARBA" id="ARBA00022737"/>
    </source>
</evidence>
<sequence>NFGPSPSQPEAPVEPNFGSLLALNTAFPWNPSPDAPATSINGGMFIGRNVNHVERHGETGLHLLHRVIASDAFHDSAERFPQPRCHANTREKLLDVLQKWACGIEPPRNWTWDRNYESPSLSGGDNDNEPSSGIIWLYGPAGSGKSAVAQSFCQWLKEEGRLGGSFFFKRGHPSRGNARRLFPTIAYQLALLPELKQDISQIIESDPAIVDRSFSTQLQDLIVGPCRKSCLSQPVSIVIDGLDECDGDDIQQDVLQLIGNAVRQEQLPILFFIASRPESHLWETFAEPCLDGFHRRLNIEQSFGDVRKYLLDEFARIHREHRTMAMVPSPWPPSKIVEDLVRMSSGYFIYVATVIRFIDDKRFRPVDRLGIIMGIKNSISGSPFDTLDQLYHQILCGVPRDFQPQVLKILAIIALNFGVELREIEQLLELETGDVQLFLRGLNSVLEIHVLPDDGGEILVHHASFLDFLNNPSRSGPFYVGSSQCRTNLTRHFLKAFSRDPWLRPWHR</sequence>
<dbReference type="Proteomes" id="UP001219525">
    <property type="component" value="Unassembled WGS sequence"/>
</dbReference>
<name>A0AAD6V804_9AGAR</name>
<dbReference type="Gene3D" id="3.40.50.300">
    <property type="entry name" value="P-loop containing nucleotide triphosphate hydrolases"/>
    <property type="match status" value="1"/>
</dbReference>
<dbReference type="PANTHER" id="PTHR10039:SF17">
    <property type="entry name" value="FUNGAL STAND N-TERMINAL GOODBYE DOMAIN-CONTAINING PROTEIN-RELATED"/>
    <property type="match status" value="1"/>
</dbReference>
<dbReference type="InterPro" id="IPR056884">
    <property type="entry name" value="NPHP3-like_N"/>
</dbReference>
<dbReference type="InterPro" id="IPR027417">
    <property type="entry name" value="P-loop_NTPase"/>
</dbReference>
<proteinExistence type="predicted"/>
<evidence type="ECO:0000313" key="3">
    <source>
        <dbReference type="EMBL" id="KAJ7199630.1"/>
    </source>
</evidence>
<gene>
    <name evidence="3" type="ORF">GGX14DRAFT_172319</name>
</gene>
<dbReference type="SUPFAM" id="SSF52540">
    <property type="entry name" value="P-loop containing nucleoside triphosphate hydrolases"/>
    <property type="match status" value="1"/>
</dbReference>
<dbReference type="Pfam" id="PF24883">
    <property type="entry name" value="NPHP3_N"/>
    <property type="match status" value="1"/>
</dbReference>
<accession>A0AAD6V804</accession>
<organism evidence="3 4">
    <name type="scientific">Mycena pura</name>
    <dbReference type="NCBI Taxonomy" id="153505"/>
    <lineage>
        <taxon>Eukaryota</taxon>
        <taxon>Fungi</taxon>
        <taxon>Dikarya</taxon>
        <taxon>Basidiomycota</taxon>
        <taxon>Agaricomycotina</taxon>
        <taxon>Agaricomycetes</taxon>
        <taxon>Agaricomycetidae</taxon>
        <taxon>Agaricales</taxon>
        <taxon>Marasmiineae</taxon>
        <taxon>Mycenaceae</taxon>
        <taxon>Mycena</taxon>
    </lineage>
</organism>
<feature type="domain" description="Nephrocystin 3-like N-terminal" evidence="2">
    <location>
        <begin position="128"/>
        <end position="276"/>
    </location>
</feature>
<keyword evidence="4" id="KW-1185">Reference proteome</keyword>
<protein>
    <recommendedName>
        <fullName evidence="2">Nephrocystin 3-like N-terminal domain-containing protein</fullName>
    </recommendedName>
</protein>
<keyword evidence="1" id="KW-0677">Repeat</keyword>